<sequence>MVSDQFCGFGCGLGRAMQKKESMNTSSSIDDPLQFRLQLSEDARVRKEGERFLIVNLATQGLHFISPMAYQLVAVLDGTRTVMEAIRVVYPDHGPELEVYTRSFIEGLVQRKLLVPLPTE</sequence>
<gene>
    <name evidence="1" type="ORF">BECKUNK1418G_GA0071005_10495</name>
</gene>
<organism evidence="1">
    <name type="scientific">Candidatus Kentrum sp. UNK</name>
    <dbReference type="NCBI Taxonomy" id="2126344"/>
    <lineage>
        <taxon>Bacteria</taxon>
        <taxon>Pseudomonadati</taxon>
        <taxon>Pseudomonadota</taxon>
        <taxon>Gammaproteobacteria</taxon>
        <taxon>Candidatus Kentrum</taxon>
    </lineage>
</organism>
<proteinExistence type="predicted"/>
<evidence type="ECO:0000313" key="1">
    <source>
        <dbReference type="EMBL" id="VFK64642.1"/>
    </source>
</evidence>
<dbReference type="EMBL" id="CAADFZ010000049">
    <property type="protein sequence ID" value="VFK64642.1"/>
    <property type="molecule type" value="Genomic_DNA"/>
</dbReference>
<dbReference type="AlphaFoldDB" id="A0A451AF35"/>
<name>A0A451AF35_9GAMM</name>
<evidence type="ECO:0008006" key="2">
    <source>
        <dbReference type="Google" id="ProtNLM"/>
    </source>
</evidence>
<protein>
    <recommendedName>
        <fullName evidence="2">Coenzyme PQQ synthesis protein D (PqqD)</fullName>
    </recommendedName>
</protein>
<accession>A0A451AF35</accession>
<reference evidence="1" key="1">
    <citation type="submission" date="2019-02" db="EMBL/GenBank/DDBJ databases">
        <authorList>
            <person name="Gruber-Vodicka R. H."/>
            <person name="Seah K. B. B."/>
        </authorList>
    </citation>
    <scope>NUCLEOTIDE SEQUENCE</scope>
    <source>
        <strain evidence="1">BECK_BY8</strain>
    </source>
</reference>